<gene>
    <name evidence="4" type="ORF">NE237_003812</name>
</gene>
<dbReference type="InterPro" id="IPR012340">
    <property type="entry name" value="NA-bd_OB-fold"/>
</dbReference>
<dbReference type="Gene3D" id="2.40.50.140">
    <property type="entry name" value="Nucleic acid-binding proteins"/>
    <property type="match status" value="1"/>
</dbReference>
<dbReference type="OrthoDB" id="188186at2759"/>
<comment type="subcellular location">
    <subcellularLocation>
        <location evidence="1">Nucleus</location>
    </subcellularLocation>
</comment>
<evidence type="ECO:0000256" key="3">
    <source>
        <dbReference type="ARBA" id="ARBA00023242"/>
    </source>
</evidence>
<dbReference type="PANTHER" id="PTHR47058:SF3">
    <property type="entry name" value="REPLICATION PROTEIN A 14 KDA SUBUNIT A-RELATED"/>
    <property type="match status" value="1"/>
</dbReference>
<dbReference type="Proteomes" id="UP001141806">
    <property type="component" value="Unassembled WGS sequence"/>
</dbReference>
<dbReference type="GO" id="GO:0031981">
    <property type="term" value="C:nuclear lumen"/>
    <property type="evidence" value="ECO:0007669"/>
    <property type="project" value="UniProtKB-ARBA"/>
</dbReference>
<organism evidence="4 5">
    <name type="scientific">Protea cynaroides</name>
    <dbReference type="NCBI Taxonomy" id="273540"/>
    <lineage>
        <taxon>Eukaryota</taxon>
        <taxon>Viridiplantae</taxon>
        <taxon>Streptophyta</taxon>
        <taxon>Embryophyta</taxon>
        <taxon>Tracheophyta</taxon>
        <taxon>Spermatophyta</taxon>
        <taxon>Magnoliopsida</taxon>
        <taxon>Proteales</taxon>
        <taxon>Proteaceae</taxon>
        <taxon>Protea</taxon>
    </lineage>
</organism>
<name>A0A9Q0KHG0_9MAGN</name>
<evidence type="ECO:0000256" key="1">
    <source>
        <dbReference type="ARBA" id="ARBA00004123"/>
    </source>
</evidence>
<dbReference type="Pfam" id="PF08661">
    <property type="entry name" value="Rep_fac-A_3"/>
    <property type="match status" value="1"/>
</dbReference>
<comment type="similarity">
    <text evidence="2">Belongs to the replication factor A protein 3 family.</text>
</comment>
<dbReference type="EMBL" id="JAMYWD010000005">
    <property type="protein sequence ID" value="KAJ4970713.1"/>
    <property type="molecule type" value="Genomic_DNA"/>
</dbReference>
<dbReference type="PANTHER" id="PTHR47058">
    <property type="entry name" value="REPLICATION PROTEIN A 14 KDA SUBUNIT A-RELATED"/>
    <property type="match status" value="1"/>
</dbReference>
<accession>A0A9Q0KHG0</accession>
<dbReference type="GO" id="GO:0006310">
    <property type="term" value="P:DNA recombination"/>
    <property type="evidence" value="ECO:0007669"/>
    <property type="project" value="InterPro"/>
</dbReference>
<comment type="caution">
    <text evidence="4">The sequence shown here is derived from an EMBL/GenBank/DDBJ whole genome shotgun (WGS) entry which is preliminary data.</text>
</comment>
<reference evidence="4" key="1">
    <citation type="journal article" date="2023" name="Plant J.">
        <title>The genome of the king protea, Protea cynaroides.</title>
        <authorList>
            <person name="Chang J."/>
            <person name="Duong T.A."/>
            <person name="Schoeman C."/>
            <person name="Ma X."/>
            <person name="Roodt D."/>
            <person name="Barker N."/>
            <person name="Li Z."/>
            <person name="Van de Peer Y."/>
            <person name="Mizrachi E."/>
        </authorList>
    </citation>
    <scope>NUCLEOTIDE SEQUENCE</scope>
    <source>
        <tissue evidence="4">Young leaves</tissue>
    </source>
</reference>
<dbReference type="SUPFAM" id="SSF50249">
    <property type="entry name" value="Nucleic acid-binding proteins"/>
    <property type="match status" value="1"/>
</dbReference>
<evidence type="ECO:0000313" key="5">
    <source>
        <dbReference type="Proteomes" id="UP001141806"/>
    </source>
</evidence>
<evidence type="ECO:0000313" key="4">
    <source>
        <dbReference type="EMBL" id="KAJ4970713.1"/>
    </source>
</evidence>
<evidence type="ECO:0000256" key="2">
    <source>
        <dbReference type="ARBA" id="ARBA00009761"/>
    </source>
</evidence>
<protein>
    <submittedName>
        <fullName evidence="4">Uncharacterized protein</fullName>
    </submittedName>
</protein>
<keyword evidence="5" id="KW-1185">Reference proteome</keyword>
<dbReference type="GO" id="GO:0006260">
    <property type="term" value="P:DNA replication"/>
    <property type="evidence" value="ECO:0007669"/>
    <property type="project" value="InterPro"/>
</dbReference>
<keyword evidence="3" id="KW-0539">Nucleus</keyword>
<dbReference type="GO" id="GO:0003677">
    <property type="term" value="F:DNA binding"/>
    <property type="evidence" value="ECO:0007669"/>
    <property type="project" value="InterPro"/>
</dbReference>
<dbReference type="InterPro" id="IPR013970">
    <property type="entry name" value="Rfa2"/>
</dbReference>
<dbReference type="AlphaFoldDB" id="A0A9Q0KHG0"/>
<dbReference type="GO" id="GO:0006281">
    <property type="term" value="P:DNA repair"/>
    <property type="evidence" value="ECO:0007669"/>
    <property type="project" value="InterPro"/>
</dbReference>
<sequence>MDTSSPAVFVNAELLRMYIGRKVRTVVQIVRSDGGVVIGRSADEQQLVIKGSPPPLPLTTFVEVIGIADGNQSIHAEIWNNFGDIFDTSSFNRLCELANGEFKSLFL</sequence>
<proteinExistence type="inferred from homology"/>
<dbReference type="CDD" id="cd04479">
    <property type="entry name" value="RPA3"/>
    <property type="match status" value="1"/>
</dbReference>